<dbReference type="InterPro" id="IPR014729">
    <property type="entry name" value="Rossmann-like_a/b/a_fold"/>
</dbReference>
<dbReference type="CDD" id="cd00806">
    <property type="entry name" value="TrpRS_core"/>
    <property type="match status" value="1"/>
</dbReference>
<keyword evidence="4 10" id="KW-0436">Ligase</keyword>
<evidence type="ECO:0000256" key="1">
    <source>
        <dbReference type="ARBA" id="ARBA00005594"/>
    </source>
</evidence>
<evidence type="ECO:0000256" key="2">
    <source>
        <dbReference type="ARBA" id="ARBA00013161"/>
    </source>
</evidence>
<evidence type="ECO:0000256" key="8">
    <source>
        <dbReference type="ARBA" id="ARBA00023146"/>
    </source>
</evidence>
<comment type="caution">
    <text evidence="12">The sequence shown here is derived from an EMBL/GenBank/DDBJ whole genome shotgun (WGS) entry which is preliminary data.</text>
</comment>
<dbReference type="Pfam" id="PF00579">
    <property type="entry name" value="tRNA-synt_1b"/>
    <property type="match status" value="2"/>
</dbReference>
<dbReference type="NCBIfam" id="TIGR00233">
    <property type="entry name" value="trpS"/>
    <property type="match status" value="1"/>
</dbReference>
<evidence type="ECO:0000313" key="13">
    <source>
        <dbReference type="Proteomes" id="UP001431209"/>
    </source>
</evidence>
<sequence length="453" mass="51714">MSSDAPEQPSTNQTEEPNVTPWTVSGEVNYDKLVNDFGSALIEPELLERIAKVTNKGAHHFLKRKIFYSHRDVNQLLDAYEVGRPFYLYTGRGPSSDSMHLGHLVPFMFTKYLQEAFNVPLVIQITDDEKFLWKNLSLEEVRKMAIENIKDIIACGFNEDNTFIFSDLDYIGHLYPTILKIEKATTASQAIGIFGFRKEDNIGKYSFPAIQAAPSFYSSFPHIFAEYEKKDLERKQKEAGQQKSSKKKSKVQNNVADNESTKADIFCLIPCAIDQDPYFRMTRDVAPRLQFQKPALLHSKFFPALQGSRTKMSSSDPNSGVFLTDTPKQIKDKINKHAFSGGQTTKELQEELGANLEVDVSYLYLTFFMEDDEELERIRVAYSTGKMLTGEIKKILIEVLQKIVKQHQERRALVTDEMVKKFMTPRAMDHLVPKESKPTPVKPLEPATQTNKQ</sequence>
<dbReference type="AlphaFoldDB" id="A0AAW2Z110"/>
<dbReference type="PROSITE" id="PS00178">
    <property type="entry name" value="AA_TRNA_LIGASE_I"/>
    <property type="match status" value="1"/>
</dbReference>
<comment type="similarity">
    <text evidence="1 10">Belongs to the class-I aminoacyl-tRNA synthetase family.</text>
</comment>
<name>A0AAW2Z110_9EUKA</name>
<gene>
    <name evidence="12" type="ORF">AKO1_014346</name>
</gene>
<evidence type="ECO:0000256" key="10">
    <source>
        <dbReference type="RuleBase" id="RU363036"/>
    </source>
</evidence>
<keyword evidence="7 10" id="KW-0648">Protein biosynthesis</keyword>
<dbReference type="Gene3D" id="3.40.50.620">
    <property type="entry name" value="HUPs"/>
    <property type="match status" value="1"/>
</dbReference>
<dbReference type="PANTHER" id="PTHR10055:SF1">
    <property type="entry name" value="TRYPTOPHAN--TRNA LIGASE, CYTOPLASMIC"/>
    <property type="match status" value="1"/>
</dbReference>
<keyword evidence="5 10" id="KW-0547">Nucleotide-binding</keyword>
<dbReference type="EC" id="6.1.1.2" evidence="2"/>
<dbReference type="PRINTS" id="PR01039">
    <property type="entry name" value="TRNASYNTHTRP"/>
</dbReference>
<dbReference type="GO" id="GO:0005737">
    <property type="term" value="C:cytoplasm"/>
    <property type="evidence" value="ECO:0007669"/>
    <property type="project" value="TreeGrafter"/>
</dbReference>
<dbReference type="PANTHER" id="PTHR10055">
    <property type="entry name" value="TRYPTOPHANYL-TRNA SYNTHETASE"/>
    <property type="match status" value="1"/>
</dbReference>
<evidence type="ECO:0000256" key="4">
    <source>
        <dbReference type="ARBA" id="ARBA00022598"/>
    </source>
</evidence>
<evidence type="ECO:0000256" key="5">
    <source>
        <dbReference type="ARBA" id="ARBA00022741"/>
    </source>
</evidence>
<accession>A0AAW2Z110</accession>
<dbReference type="EMBL" id="JAOPGA020000879">
    <property type="protein sequence ID" value="KAL0482655.1"/>
    <property type="molecule type" value="Genomic_DNA"/>
</dbReference>
<keyword evidence="13" id="KW-1185">Reference proteome</keyword>
<keyword evidence="8 10" id="KW-0030">Aminoacyl-tRNA synthetase</keyword>
<dbReference type="InterPro" id="IPR002305">
    <property type="entry name" value="aa-tRNA-synth_Ic"/>
</dbReference>
<proteinExistence type="inferred from homology"/>
<evidence type="ECO:0000256" key="11">
    <source>
        <dbReference type="SAM" id="MobiDB-lite"/>
    </source>
</evidence>
<protein>
    <recommendedName>
        <fullName evidence="3">Tryptophan--tRNA ligase, cytoplasmic</fullName>
        <ecNumber evidence="2">6.1.1.2</ecNumber>
    </recommendedName>
    <alternativeName>
        <fullName evidence="9">Tryptophanyl-tRNA synthetase</fullName>
    </alternativeName>
</protein>
<dbReference type="InterPro" id="IPR001412">
    <property type="entry name" value="aa-tRNA-synth_I_CS"/>
</dbReference>
<dbReference type="InterPro" id="IPR002306">
    <property type="entry name" value="Trp-tRNA-ligase"/>
</dbReference>
<feature type="region of interest" description="Disordered" evidence="11">
    <location>
        <begin position="234"/>
        <end position="255"/>
    </location>
</feature>
<feature type="compositionally biased region" description="Basic and acidic residues" evidence="11">
    <location>
        <begin position="428"/>
        <end position="437"/>
    </location>
</feature>
<reference evidence="12 13" key="1">
    <citation type="submission" date="2024-03" db="EMBL/GenBank/DDBJ databases">
        <title>The Acrasis kona genome and developmental transcriptomes reveal deep origins of eukaryotic multicellular pathways.</title>
        <authorList>
            <person name="Sheikh S."/>
            <person name="Fu C.-J."/>
            <person name="Brown M.W."/>
            <person name="Baldauf S.L."/>
        </authorList>
    </citation>
    <scope>NUCLEOTIDE SEQUENCE [LARGE SCALE GENOMIC DNA]</scope>
    <source>
        <strain evidence="12 13">ATCC MYA-3509</strain>
    </source>
</reference>
<evidence type="ECO:0000256" key="9">
    <source>
        <dbReference type="ARBA" id="ARBA00030268"/>
    </source>
</evidence>
<evidence type="ECO:0000313" key="12">
    <source>
        <dbReference type="EMBL" id="KAL0482655.1"/>
    </source>
</evidence>
<feature type="region of interest" description="Disordered" evidence="11">
    <location>
        <begin position="1"/>
        <end position="23"/>
    </location>
</feature>
<dbReference type="FunFam" id="1.10.240.10:FF:000003">
    <property type="entry name" value="Tryptophan--tRNA ligase, cytoplasmic"/>
    <property type="match status" value="1"/>
</dbReference>
<dbReference type="Proteomes" id="UP001431209">
    <property type="component" value="Unassembled WGS sequence"/>
</dbReference>
<feature type="region of interest" description="Disordered" evidence="11">
    <location>
        <begin position="428"/>
        <end position="453"/>
    </location>
</feature>
<dbReference type="GO" id="GO:0006436">
    <property type="term" value="P:tryptophanyl-tRNA aminoacylation"/>
    <property type="evidence" value="ECO:0007669"/>
    <property type="project" value="InterPro"/>
</dbReference>
<keyword evidence="6 10" id="KW-0067">ATP-binding</keyword>
<evidence type="ECO:0000256" key="6">
    <source>
        <dbReference type="ARBA" id="ARBA00022840"/>
    </source>
</evidence>
<evidence type="ECO:0000256" key="7">
    <source>
        <dbReference type="ARBA" id="ARBA00022917"/>
    </source>
</evidence>
<dbReference type="GO" id="GO:0005524">
    <property type="term" value="F:ATP binding"/>
    <property type="evidence" value="ECO:0007669"/>
    <property type="project" value="UniProtKB-KW"/>
</dbReference>
<dbReference type="SUPFAM" id="SSF52374">
    <property type="entry name" value="Nucleotidylyl transferase"/>
    <property type="match status" value="1"/>
</dbReference>
<dbReference type="Gene3D" id="1.10.240.10">
    <property type="entry name" value="Tyrosyl-Transfer RNA Synthetase"/>
    <property type="match status" value="1"/>
</dbReference>
<dbReference type="GO" id="GO:0004830">
    <property type="term" value="F:tryptophan-tRNA ligase activity"/>
    <property type="evidence" value="ECO:0007669"/>
    <property type="project" value="UniProtKB-EC"/>
</dbReference>
<evidence type="ECO:0000256" key="3">
    <source>
        <dbReference type="ARBA" id="ARBA00013782"/>
    </source>
</evidence>
<organism evidence="12 13">
    <name type="scientific">Acrasis kona</name>
    <dbReference type="NCBI Taxonomy" id="1008807"/>
    <lineage>
        <taxon>Eukaryota</taxon>
        <taxon>Discoba</taxon>
        <taxon>Heterolobosea</taxon>
        <taxon>Tetramitia</taxon>
        <taxon>Eutetramitia</taxon>
        <taxon>Acrasidae</taxon>
        <taxon>Acrasis</taxon>
    </lineage>
</organism>